<dbReference type="SUPFAM" id="SSF47413">
    <property type="entry name" value="lambda repressor-like DNA-binding domains"/>
    <property type="match status" value="1"/>
</dbReference>
<dbReference type="PRINTS" id="PR00726">
    <property type="entry name" value="LEXASERPTASE"/>
</dbReference>
<keyword evidence="11" id="KW-0742">SOS response</keyword>
<evidence type="ECO:0000313" key="15">
    <source>
        <dbReference type="Proteomes" id="UP000189761"/>
    </source>
</evidence>
<dbReference type="PROSITE" id="PS50943">
    <property type="entry name" value="HTH_CROC1"/>
    <property type="match status" value="1"/>
</dbReference>
<dbReference type="InterPro" id="IPR039418">
    <property type="entry name" value="LexA-like"/>
</dbReference>
<dbReference type="GO" id="GO:0009432">
    <property type="term" value="P:SOS response"/>
    <property type="evidence" value="ECO:0007669"/>
    <property type="project" value="UniProtKB-KW"/>
</dbReference>
<dbReference type="Pfam" id="PF00717">
    <property type="entry name" value="Peptidase_S24"/>
    <property type="match status" value="1"/>
</dbReference>
<gene>
    <name evidence="14" type="ORF">BWZ43_01255</name>
</gene>
<dbReference type="Gene3D" id="1.10.260.40">
    <property type="entry name" value="lambda repressor-like DNA-binding domains"/>
    <property type="match status" value="1"/>
</dbReference>
<dbReference type="GO" id="GO:0045892">
    <property type="term" value="P:negative regulation of DNA-templated transcription"/>
    <property type="evidence" value="ECO:0007669"/>
    <property type="project" value="InterPro"/>
</dbReference>
<evidence type="ECO:0000256" key="5">
    <source>
        <dbReference type="ARBA" id="ARBA00022801"/>
    </source>
</evidence>
<evidence type="ECO:0000256" key="1">
    <source>
        <dbReference type="ARBA" id="ARBA00007484"/>
    </source>
</evidence>
<accession>A0A8E2IBD2</accession>
<keyword evidence="4" id="KW-0227">DNA damage</keyword>
<keyword evidence="8" id="KW-0238">DNA-binding</keyword>
<organism evidence="14 15">
    <name type="scientific">Heyndrickxia oleronia</name>
    <dbReference type="NCBI Taxonomy" id="38875"/>
    <lineage>
        <taxon>Bacteria</taxon>
        <taxon>Bacillati</taxon>
        <taxon>Bacillota</taxon>
        <taxon>Bacilli</taxon>
        <taxon>Bacillales</taxon>
        <taxon>Bacillaceae</taxon>
        <taxon>Heyndrickxia</taxon>
    </lineage>
</organism>
<dbReference type="SUPFAM" id="SSF51306">
    <property type="entry name" value="LexA/Signal peptidase"/>
    <property type="match status" value="1"/>
</dbReference>
<dbReference type="InterPro" id="IPR050077">
    <property type="entry name" value="LexA_repressor"/>
</dbReference>
<name>A0A8E2IBD2_9BACI</name>
<dbReference type="Proteomes" id="UP000189761">
    <property type="component" value="Unassembled WGS sequence"/>
</dbReference>
<protein>
    <submittedName>
        <fullName evidence="14">Repressor LexA</fullName>
    </submittedName>
</protein>
<evidence type="ECO:0000256" key="9">
    <source>
        <dbReference type="ARBA" id="ARBA00023163"/>
    </source>
</evidence>
<keyword evidence="7" id="KW-0805">Transcription regulation</keyword>
<feature type="domain" description="HTH cro/C1-type" evidence="13">
    <location>
        <begin position="2"/>
        <end position="56"/>
    </location>
</feature>
<keyword evidence="15" id="KW-1185">Reference proteome</keyword>
<dbReference type="GO" id="GO:0006281">
    <property type="term" value="P:DNA repair"/>
    <property type="evidence" value="ECO:0007669"/>
    <property type="project" value="UniProtKB-KW"/>
</dbReference>
<keyword evidence="6 12" id="KW-0068">Autocatalytic cleavage</keyword>
<dbReference type="GO" id="GO:0006260">
    <property type="term" value="P:DNA replication"/>
    <property type="evidence" value="ECO:0007669"/>
    <property type="project" value="UniProtKB-KW"/>
</dbReference>
<dbReference type="AlphaFoldDB" id="A0A8E2IBD2"/>
<keyword evidence="3" id="KW-0235">DNA replication</keyword>
<proteinExistence type="inferred from homology"/>
<dbReference type="GO" id="GO:0003677">
    <property type="term" value="F:DNA binding"/>
    <property type="evidence" value="ECO:0007669"/>
    <property type="project" value="UniProtKB-KW"/>
</dbReference>
<evidence type="ECO:0000256" key="7">
    <source>
        <dbReference type="ARBA" id="ARBA00023015"/>
    </source>
</evidence>
<evidence type="ECO:0000259" key="13">
    <source>
        <dbReference type="PROSITE" id="PS50943"/>
    </source>
</evidence>
<dbReference type="CDD" id="cd06529">
    <property type="entry name" value="S24_LexA-like"/>
    <property type="match status" value="1"/>
</dbReference>
<dbReference type="Gene3D" id="2.10.109.10">
    <property type="entry name" value="Umud Fragment, subunit A"/>
    <property type="match status" value="1"/>
</dbReference>
<keyword evidence="9" id="KW-0804">Transcription</keyword>
<dbReference type="EMBL" id="MTLA01000012">
    <property type="protein sequence ID" value="OOP70211.1"/>
    <property type="molecule type" value="Genomic_DNA"/>
</dbReference>
<dbReference type="InterPro" id="IPR036286">
    <property type="entry name" value="LexA/Signal_pep-like_sf"/>
</dbReference>
<dbReference type="Pfam" id="PF01381">
    <property type="entry name" value="HTH_3"/>
    <property type="match status" value="1"/>
</dbReference>
<reference evidence="14 15" key="1">
    <citation type="submission" date="2017-01" db="EMBL/GenBank/DDBJ databases">
        <title>Draft genome sequence of Bacillus oleronius.</title>
        <authorList>
            <person name="Allam M."/>
        </authorList>
    </citation>
    <scope>NUCLEOTIDE SEQUENCE [LARGE SCALE GENOMIC DNA]</scope>
    <source>
        <strain evidence="14 15">DSM 9356</strain>
    </source>
</reference>
<dbReference type="PANTHER" id="PTHR33516">
    <property type="entry name" value="LEXA REPRESSOR"/>
    <property type="match status" value="1"/>
</dbReference>
<dbReference type="InterPro" id="IPR010982">
    <property type="entry name" value="Lambda_DNA-bd_dom_sf"/>
</dbReference>
<dbReference type="InterPro" id="IPR006197">
    <property type="entry name" value="Peptidase_S24_LexA"/>
</dbReference>
<sequence length="199" mass="22169">MKQRGWTQLRTSEKSGISKSTLSDYINCKTLINPGNVEKLSEAFGVPKFEIDPSFNNNSKTVNEGKVSYISTTTKKLPVVGKISCGPGVLAFEEIEGYEETPLDWLNGGEYFYLRAKGDSMVNARILDGDLLLIRRQNDVENGEIAAVAIGDEAVLKRVYKTNNNIILQSENPNYPPIVLDDKKNIRIIGKLKKVVLNF</sequence>
<evidence type="ECO:0000256" key="2">
    <source>
        <dbReference type="ARBA" id="ARBA00022491"/>
    </source>
</evidence>
<evidence type="ECO:0000256" key="10">
    <source>
        <dbReference type="ARBA" id="ARBA00023204"/>
    </source>
</evidence>
<keyword evidence="2" id="KW-0678">Repressor</keyword>
<evidence type="ECO:0000313" key="14">
    <source>
        <dbReference type="EMBL" id="OOP70211.1"/>
    </source>
</evidence>
<dbReference type="GO" id="GO:0004252">
    <property type="term" value="F:serine-type endopeptidase activity"/>
    <property type="evidence" value="ECO:0007669"/>
    <property type="project" value="InterPro"/>
</dbReference>
<dbReference type="InterPro" id="IPR001387">
    <property type="entry name" value="Cro/C1-type_HTH"/>
</dbReference>
<evidence type="ECO:0000256" key="8">
    <source>
        <dbReference type="ARBA" id="ARBA00023125"/>
    </source>
</evidence>
<comment type="caution">
    <text evidence="14">The sequence shown here is derived from an EMBL/GenBank/DDBJ whole genome shotgun (WGS) entry which is preliminary data.</text>
</comment>
<dbReference type="InterPro" id="IPR006200">
    <property type="entry name" value="LexA"/>
</dbReference>
<dbReference type="InterPro" id="IPR015927">
    <property type="entry name" value="Peptidase_S24_S26A/B/C"/>
</dbReference>
<evidence type="ECO:0000256" key="3">
    <source>
        <dbReference type="ARBA" id="ARBA00022705"/>
    </source>
</evidence>
<dbReference type="SMART" id="SM00530">
    <property type="entry name" value="HTH_XRE"/>
    <property type="match status" value="1"/>
</dbReference>
<evidence type="ECO:0000256" key="6">
    <source>
        <dbReference type="ARBA" id="ARBA00022813"/>
    </source>
</evidence>
<evidence type="ECO:0000256" key="11">
    <source>
        <dbReference type="ARBA" id="ARBA00023236"/>
    </source>
</evidence>
<keyword evidence="5 12" id="KW-0378">Hydrolase</keyword>
<dbReference type="CDD" id="cd00093">
    <property type="entry name" value="HTH_XRE"/>
    <property type="match status" value="1"/>
</dbReference>
<evidence type="ECO:0000256" key="4">
    <source>
        <dbReference type="ARBA" id="ARBA00022763"/>
    </source>
</evidence>
<dbReference type="PANTHER" id="PTHR33516:SF2">
    <property type="entry name" value="LEXA REPRESSOR-RELATED"/>
    <property type="match status" value="1"/>
</dbReference>
<dbReference type="NCBIfam" id="TIGR00498">
    <property type="entry name" value="lexA"/>
    <property type="match status" value="1"/>
</dbReference>
<keyword evidence="10" id="KW-0234">DNA repair</keyword>
<comment type="similarity">
    <text evidence="1 12">Belongs to the peptidase S24 family.</text>
</comment>
<evidence type="ECO:0000256" key="12">
    <source>
        <dbReference type="RuleBase" id="RU003991"/>
    </source>
</evidence>